<evidence type="ECO:0000313" key="5">
    <source>
        <dbReference type="Proteomes" id="UP000181980"/>
    </source>
</evidence>
<reference evidence="5" key="1">
    <citation type="submission" date="2016-10" db="EMBL/GenBank/DDBJ databases">
        <authorList>
            <person name="Varghese N."/>
            <person name="Submissions S."/>
        </authorList>
    </citation>
    <scope>NUCLEOTIDE SEQUENCE [LARGE SCALE GENOMIC DNA]</scope>
    <source>
        <strain evidence="5">DSM 45237</strain>
    </source>
</reference>
<dbReference type="PANTHER" id="PTHR48100:SF1">
    <property type="entry name" value="HISTIDINE PHOSPHATASE FAMILY PROTEIN-RELATED"/>
    <property type="match status" value="1"/>
</dbReference>
<gene>
    <name evidence="4" type="ORF">SAMN04488561_5007</name>
</gene>
<evidence type="ECO:0000256" key="2">
    <source>
        <dbReference type="ARBA" id="ARBA00023235"/>
    </source>
</evidence>
<protein>
    <submittedName>
        <fullName evidence="4">Probable phosphoglycerate mutase</fullName>
    </submittedName>
</protein>
<dbReference type="AlphaFoldDB" id="A0A1H5PRF5"/>
<dbReference type="PANTHER" id="PTHR48100">
    <property type="entry name" value="BROAD-SPECIFICITY PHOSPHATASE YOR283W-RELATED"/>
    <property type="match status" value="1"/>
</dbReference>
<name>A0A1H5PRF5_9ACTN</name>
<keyword evidence="2" id="KW-0413">Isomerase</keyword>
<dbReference type="STRING" id="561176.SAMN04488561_5007"/>
<sequence>MTMLLLVRHGETDWNAERRLQGREDRPLSARGRGQARALAPYVARYRPDHVTCSPLLRTQQTAQLLGVTVSGLDPRWQEADLGAWTGRTHEELVATGDGGYAAWRAGSYLPPGAEPLTALRLRVAAAIEDLVAAGGVHLVVTHGGPIRAACQTLVALEPAALVPVPPGSLTVFDLGGPRPRLRAFNVAPGPEEVGDSTD</sequence>
<evidence type="ECO:0000313" key="4">
    <source>
        <dbReference type="EMBL" id="SEF15577.1"/>
    </source>
</evidence>
<dbReference type="CDD" id="cd07067">
    <property type="entry name" value="HP_PGM_like"/>
    <property type="match status" value="1"/>
</dbReference>
<dbReference type="GO" id="GO:0016791">
    <property type="term" value="F:phosphatase activity"/>
    <property type="evidence" value="ECO:0007669"/>
    <property type="project" value="TreeGrafter"/>
</dbReference>
<proteinExistence type="predicted"/>
<feature type="binding site" evidence="3">
    <location>
        <begin position="8"/>
        <end position="15"/>
    </location>
    <ligand>
        <name>substrate</name>
    </ligand>
</feature>
<dbReference type="Pfam" id="PF00300">
    <property type="entry name" value="His_Phos_1"/>
    <property type="match status" value="1"/>
</dbReference>
<dbReference type="Gene3D" id="3.40.50.1240">
    <property type="entry name" value="Phosphoglycerate mutase-like"/>
    <property type="match status" value="1"/>
</dbReference>
<evidence type="ECO:0000256" key="3">
    <source>
        <dbReference type="PIRSR" id="PIRSR613078-2"/>
    </source>
</evidence>
<dbReference type="Proteomes" id="UP000181980">
    <property type="component" value="Unassembled WGS sequence"/>
</dbReference>
<dbReference type="RefSeq" id="WP_069109165.1">
    <property type="nucleotide sequence ID" value="NZ_FNUC01000004.1"/>
</dbReference>
<dbReference type="SMART" id="SM00855">
    <property type="entry name" value="PGAM"/>
    <property type="match status" value="1"/>
</dbReference>
<evidence type="ECO:0000256" key="1">
    <source>
        <dbReference type="ARBA" id="ARBA00023152"/>
    </source>
</evidence>
<dbReference type="InterPro" id="IPR050275">
    <property type="entry name" value="PGM_Phosphatase"/>
</dbReference>
<dbReference type="InterPro" id="IPR029033">
    <property type="entry name" value="His_PPase_superfam"/>
</dbReference>
<dbReference type="SUPFAM" id="SSF53254">
    <property type="entry name" value="Phosphoglycerate mutase-like"/>
    <property type="match status" value="1"/>
</dbReference>
<dbReference type="InterPro" id="IPR001345">
    <property type="entry name" value="PG/BPGM_mutase_AS"/>
</dbReference>
<dbReference type="GO" id="GO:0005737">
    <property type="term" value="C:cytoplasm"/>
    <property type="evidence" value="ECO:0007669"/>
    <property type="project" value="TreeGrafter"/>
</dbReference>
<feature type="binding site" evidence="3">
    <location>
        <position position="58"/>
    </location>
    <ligand>
        <name>substrate</name>
    </ligand>
</feature>
<organism evidence="4 5">
    <name type="scientific">Jiangella alba</name>
    <dbReference type="NCBI Taxonomy" id="561176"/>
    <lineage>
        <taxon>Bacteria</taxon>
        <taxon>Bacillati</taxon>
        <taxon>Actinomycetota</taxon>
        <taxon>Actinomycetes</taxon>
        <taxon>Jiangellales</taxon>
        <taxon>Jiangellaceae</taxon>
        <taxon>Jiangella</taxon>
    </lineage>
</organism>
<dbReference type="EMBL" id="FNUC01000004">
    <property type="protein sequence ID" value="SEF15577.1"/>
    <property type="molecule type" value="Genomic_DNA"/>
</dbReference>
<dbReference type="InterPro" id="IPR013078">
    <property type="entry name" value="His_Pase_superF_clade-1"/>
</dbReference>
<keyword evidence="5" id="KW-1185">Reference proteome</keyword>
<dbReference type="PROSITE" id="PS00175">
    <property type="entry name" value="PG_MUTASE"/>
    <property type="match status" value="1"/>
</dbReference>
<keyword evidence="1" id="KW-0324">Glycolysis</keyword>
<dbReference type="OrthoDB" id="4697614at2"/>
<accession>A0A1H5PRF5</accession>